<keyword evidence="5" id="KW-1185">Reference proteome</keyword>
<evidence type="ECO:0000256" key="2">
    <source>
        <dbReference type="ARBA" id="ARBA00023315"/>
    </source>
</evidence>
<gene>
    <name evidence="4" type="ORF">HNQ93_000651</name>
</gene>
<dbReference type="SUPFAM" id="SSF55729">
    <property type="entry name" value="Acyl-CoA N-acyltransferases (Nat)"/>
    <property type="match status" value="1"/>
</dbReference>
<dbReference type="EMBL" id="JACHGG010000001">
    <property type="protein sequence ID" value="MBB6057821.1"/>
    <property type="molecule type" value="Genomic_DNA"/>
</dbReference>
<evidence type="ECO:0000259" key="3">
    <source>
        <dbReference type="PROSITE" id="PS51186"/>
    </source>
</evidence>
<dbReference type="PANTHER" id="PTHR43877">
    <property type="entry name" value="AMINOALKYLPHOSPHONATE N-ACETYLTRANSFERASE-RELATED-RELATED"/>
    <property type="match status" value="1"/>
</dbReference>
<dbReference type="GO" id="GO:0016747">
    <property type="term" value="F:acyltransferase activity, transferring groups other than amino-acyl groups"/>
    <property type="evidence" value="ECO:0007669"/>
    <property type="project" value="InterPro"/>
</dbReference>
<dbReference type="CDD" id="cd04301">
    <property type="entry name" value="NAT_SF"/>
    <property type="match status" value="1"/>
</dbReference>
<protein>
    <submittedName>
        <fullName evidence="4">GNAT superfamily N-acetyltransferase</fullName>
    </submittedName>
</protein>
<evidence type="ECO:0000313" key="5">
    <source>
        <dbReference type="Proteomes" id="UP000532746"/>
    </source>
</evidence>
<name>A0A7W9SY15_9BACT</name>
<dbReference type="InterPro" id="IPR050832">
    <property type="entry name" value="Bact_Acetyltransf"/>
</dbReference>
<reference evidence="4 5" key="1">
    <citation type="submission" date="2020-08" db="EMBL/GenBank/DDBJ databases">
        <title>Genomic Encyclopedia of Type Strains, Phase IV (KMG-IV): sequencing the most valuable type-strain genomes for metagenomic binning, comparative biology and taxonomic classification.</title>
        <authorList>
            <person name="Goeker M."/>
        </authorList>
    </citation>
    <scope>NUCLEOTIDE SEQUENCE [LARGE SCALE GENOMIC DNA]</scope>
    <source>
        <strain evidence="4 5">DSM 26718</strain>
    </source>
</reference>
<comment type="caution">
    <text evidence="4">The sequence shown here is derived from an EMBL/GenBank/DDBJ whole genome shotgun (WGS) entry which is preliminary data.</text>
</comment>
<dbReference type="Pfam" id="PF00583">
    <property type="entry name" value="Acetyltransf_1"/>
    <property type="match status" value="1"/>
</dbReference>
<dbReference type="InterPro" id="IPR000182">
    <property type="entry name" value="GNAT_dom"/>
</dbReference>
<keyword evidence="1 4" id="KW-0808">Transferase</keyword>
<dbReference type="Gene3D" id="3.40.630.30">
    <property type="match status" value="1"/>
</dbReference>
<proteinExistence type="predicted"/>
<evidence type="ECO:0000313" key="4">
    <source>
        <dbReference type="EMBL" id="MBB6057821.1"/>
    </source>
</evidence>
<dbReference type="Proteomes" id="UP000532746">
    <property type="component" value="Unassembled WGS sequence"/>
</dbReference>
<dbReference type="InterPro" id="IPR016181">
    <property type="entry name" value="Acyl_CoA_acyltransferase"/>
</dbReference>
<feature type="domain" description="N-acetyltransferase" evidence="3">
    <location>
        <begin position="3"/>
        <end position="173"/>
    </location>
</feature>
<dbReference type="PROSITE" id="PS51186">
    <property type="entry name" value="GNAT"/>
    <property type="match status" value="1"/>
</dbReference>
<evidence type="ECO:0000256" key="1">
    <source>
        <dbReference type="ARBA" id="ARBA00022679"/>
    </source>
</evidence>
<dbReference type="RefSeq" id="WP_183401981.1">
    <property type="nucleotide sequence ID" value="NZ_JACHGG010000001.1"/>
</dbReference>
<dbReference type="PANTHER" id="PTHR43877:SF1">
    <property type="entry name" value="ACETYLTRANSFERASE"/>
    <property type="match status" value="1"/>
</dbReference>
<sequence length="173" mass="19116">MSIVLRLVSAAEFAPYLPGLTELLQDAVGSGASVGFLLPLAAAEAREYWQEIETMLPSGNILLVVAEQDGELVGTVQLHLVRKANGLHRAEVAKLLVHSKAQRQGIGRRLMEEVERVARRHHRTTLVLDTLQGAPSERLYQNLGYVPVGAIPNFVYNERGEPLATVYYYKLLS</sequence>
<keyword evidence="2" id="KW-0012">Acyltransferase</keyword>
<organism evidence="4 5">
    <name type="scientific">Hymenobacter luteus</name>
    <dbReference type="NCBI Taxonomy" id="1411122"/>
    <lineage>
        <taxon>Bacteria</taxon>
        <taxon>Pseudomonadati</taxon>
        <taxon>Bacteroidota</taxon>
        <taxon>Cytophagia</taxon>
        <taxon>Cytophagales</taxon>
        <taxon>Hymenobacteraceae</taxon>
        <taxon>Hymenobacter</taxon>
    </lineage>
</organism>
<dbReference type="AlphaFoldDB" id="A0A7W9SY15"/>
<accession>A0A7W9SY15</accession>